<dbReference type="PROSITE" id="PS50879">
    <property type="entry name" value="RNASE_H_1"/>
    <property type="match status" value="1"/>
</dbReference>
<evidence type="ECO:0000313" key="3">
    <source>
        <dbReference type="EMBL" id="ODM15241.1"/>
    </source>
</evidence>
<evidence type="ECO:0000313" key="4">
    <source>
        <dbReference type="Proteomes" id="UP000094569"/>
    </source>
</evidence>
<dbReference type="InterPro" id="IPR012337">
    <property type="entry name" value="RNaseH-like_sf"/>
</dbReference>
<evidence type="ECO:0000256" key="1">
    <source>
        <dbReference type="SAM" id="MobiDB-lite"/>
    </source>
</evidence>
<dbReference type="GO" id="GO:0003676">
    <property type="term" value="F:nucleic acid binding"/>
    <property type="evidence" value="ECO:0007669"/>
    <property type="project" value="InterPro"/>
</dbReference>
<feature type="region of interest" description="Disordered" evidence="1">
    <location>
        <begin position="88"/>
        <end position="131"/>
    </location>
</feature>
<dbReference type="InterPro" id="IPR036397">
    <property type="entry name" value="RNaseH_sf"/>
</dbReference>
<feature type="domain" description="RNase H type-1" evidence="2">
    <location>
        <begin position="1"/>
        <end position="91"/>
    </location>
</feature>
<dbReference type="OrthoDB" id="4514841at2759"/>
<dbReference type="EMBL" id="JXNT01000017">
    <property type="protein sequence ID" value="ODM15241.1"/>
    <property type="molecule type" value="Genomic_DNA"/>
</dbReference>
<dbReference type="AlphaFoldDB" id="A0A1E3B348"/>
<dbReference type="Gene3D" id="3.30.420.10">
    <property type="entry name" value="Ribonuclease H-like superfamily/Ribonuclease H"/>
    <property type="match status" value="1"/>
</dbReference>
<reference evidence="3 4" key="1">
    <citation type="journal article" date="2016" name="BMC Genomics">
        <title>Comparative genomic and transcriptomic analyses of the Fuzhuan brick tea-fermentation fungus Aspergillus cristatus.</title>
        <authorList>
            <person name="Ge Y."/>
            <person name="Wang Y."/>
            <person name="Liu Y."/>
            <person name="Tan Y."/>
            <person name="Ren X."/>
            <person name="Zhang X."/>
            <person name="Hyde K.D."/>
            <person name="Liu Y."/>
            <person name="Liu Z."/>
        </authorList>
    </citation>
    <scope>NUCLEOTIDE SEQUENCE [LARGE SCALE GENOMIC DNA]</scope>
    <source>
        <strain evidence="3 4">GZAAS20.1005</strain>
    </source>
</reference>
<dbReference type="InterPro" id="IPR002156">
    <property type="entry name" value="RNaseH_domain"/>
</dbReference>
<dbReference type="SUPFAM" id="SSF53098">
    <property type="entry name" value="Ribonuclease H-like"/>
    <property type="match status" value="1"/>
</dbReference>
<organism evidence="3 4">
    <name type="scientific">Aspergillus cristatus</name>
    <name type="common">Chinese Fuzhuan brick tea-fermentation fungus</name>
    <name type="synonym">Eurotium cristatum</name>
    <dbReference type="NCBI Taxonomy" id="573508"/>
    <lineage>
        <taxon>Eukaryota</taxon>
        <taxon>Fungi</taxon>
        <taxon>Dikarya</taxon>
        <taxon>Ascomycota</taxon>
        <taxon>Pezizomycotina</taxon>
        <taxon>Eurotiomycetes</taxon>
        <taxon>Eurotiomycetidae</taxon>
        <taxon>Eurotiales</taxon>
        <taxon>Aspergillaceae</taxon>
        <taxon>Aspergillus</taxon>
        <taxon>Aspergillus subgen. Aspergillus</taxon>
    </lineage>
</organism>
<dbReference type="STRING" id="573508.A0A1E3B348"/>
<dbReference type="GO" id="GO:0004523">
    <property type="term" value="F:RNA-DNA hybrid ribonuclease activity"/>
    <property type="evidence" value="ECO:0007669"/>
    <property type="project" value="InterPro"/>
</dbReference>
<evidence type="ECO:0000259" key="2">
    <source>
        <dbReference type="PROSITE" id="PS50879"/>
    </source>
</evidence>
<name>A0A1E3B348_ASPCR</name>
<gene>
    <name evidence="3" type="ORF">SI65_09182</name>
</gene>
<dbReference type="CDD" id="cd09276">
    <property type="entry name" value="Rnase_HI_RT_non_LTR"/>
    <property type="match status" value="1"/>
</dbReference>
<protein>
    <recommendedName>
        <fullName evidence="2">RNase H type-1 domain-containing protein</fullName>
    </recommendedName>
</protein>
<dbReference type="VEuPathDB" id="FungiDB:SI65_09182"/>
<proteinExistence type="predicted"/>
<comment type="caution">
    <text evidence="3">The sequence shown here is derived from an EMBL/GenBank/DDBJ whole genome shotgun (WGS) entry which is preliminary data.</text>
</comment>
<dbReference type="Proteomes" id="UP000094569">
    <property type="component" value="Unassembled WGS sequence"/>
</dbReference>
<accession>A0A1E3B348</accession>
<sequence length="221" mass="24180">MALTQIGNTFGLTSQCSHRAYTAIIFTDNQAAIQACSAPGRPSGQYILSEITCTASRLQECGWDIQLYWLPGHEGIYGNECADALAKEAANPPAPNPNGVEHSKSPSHRSSKHSLNGPPPPNGTPSVVYGKNPQKHQCSYTKAYKEPPHQSLFKCKLGRLRWLVILAPLTLWNQLNALVDVVVKIYATFSSTVRTRQAPGCAILHRGQGGSWREPDLIYTQ</sequence>
<keyword evidence="4" id="KW-1185">Reference proteome</keyword>